<reference evidence="3" key="1">
    <citation type="submission" date="2019-10" db="EMBL/GenBank/DDBJ databases">
        <title>Draft genome sequence of Panacibacter sp. KCS-6.</title>
        <authorList>
            <person name="Yim K.J."/>
        </authorList>
    </citation>
    <scope>NUCLEOTIDE SEQUENCE</scope>
    <source>
        <strain evidence="3">KCS-6</strain>
    </source>
</reference>
<comment type="caution">
    <text evidence="3">The sequence shown here is derived from an EMBL/GenBank/DDBJ whole genome shotgun (WGS) entry which is preliminary data.</text>
</comment>
<dbReference type="Proteomes" id="UP000598971">
    <property type="component" value="Unassembled WGS sequence"/>
</dbReference>
<gene>
    <name evidence="3" type="ORF">GD597_05520</name>
</gene>
<dbReference type="RefSeq" id="WP_171606825.1">
    <property type="nucleotide sequence ID" value="NZ_WHPF01000003.1"/>
</dbReference>
<accession>A0A8J8FBE9</accession>
<dbReference type="Pfam" id="PF01370">
    <property type="entry name" value="Epimerase"/>
    <property type="match status" value="1"/>
</dbReference>
<dbReference type="AlphaFoldDB" id="A0A8J8FBE9"/>
<dbReference type="CDD" id="cd08946">
    <property type="entry name" value="SDR_e"/>
    <property type="match status" value="1"/>
</dbReference>
<protein>
    <submittedName>
        <fullName evidence="3">NAD-dependent epimerase/dehydratase family protein</fullName>
    </submittedName>
</protein>
<dbReference type="PANTHER" id="PTHR43000">
    <property type="entry name" value="DTDP-D-GLUCOSE 4,6-DEHYDRATASE-RELATED"/>
    <property type="match status" value="1"/>
</dbReference>
<dbReference type="SUPFAM" id="SSF51735">
    <property type="entry name" value="NAD(P)-binding Rossmann-fold domains"/>
    <property type="match status" value="1"/>
</dbReference>
<sequence>MNEKILITGGNGFIGTNLVEAFRQAKASAEYTVIIVDIAAPKIPLLPNEIWSNTDIMDLAALNKVFATYMPDVVIHLAALTDCDPKLVMADYIVNTQGSTHIFNMVQQYQVSFLMHTSTQFVHQGEGLPVSDTDYAPHTVYGESKIVSENILRSAAYTFNWVIIRPTNIWGPWHLRYPHEFWKVLRDGKYFHPGTKKVTRSYGFVSNICFQMIALVQKRNEPAVSRQVFYVGDAPLLLFDWANKFSLAITGKKARVVPSAMVYMLALFGSGLQKIGVGFPITLSRYKSMASDNPAPMQKTFDVLGPSTYSLDEGVQITAKWLTGFWEKNA</sequence>
<proteinExistence type="inferred from homology"/>
<dbReference type="InterPro" id="IPR036291">
    <property type="entry name" value="NAD(P)-bd_dom_sf"/>
</dbReference>
<keyword evidence="4" id="KW-1185">Reference proteome</keyword>
<evidence type="ECO:0000256" key="1">
    <source>
        <dbReference type="ARBA" id="ARBA00007637"/>
    </source>
</evidence>
<evidence type="ECO:0000259" key="2">
    <source>
        <dbReference type="Pfam" id="PF01370"/>
    </source>
</evidence>
<evidence type="ECO:0000313" key="3">
    <source>
        <dbReference type="EMBL" id="NNV54911.1"/>
    </source>
</evidence>
<dbReference type="EMBL" id="WHPF01000003">
    <property type="protein sequence ID" value="NNV54911.1"/>
    <property type="molecule type" value="Genomic_DNA"/>
</dbReference>
<evidence type="ECO:0000313" key="4">
    <source>
        <dbReference type="Proteomes" id="UP000598971"/>
    </source>
</evidence>
<dbReference type="Gene3D" id="3.40.50.720">
    <property type="entry name" value="NAD(P)-binding Rossmann-like Domain"/>
    <property type="match status" value="1"/>
</dbReference>
<feature type="domain" description="NAD-dependent epimerase/dehydratase" evidence="2">
    <location>
        <begin position="5"/>
        <end position="221"/>
    </location>
</feature>
<organism evidence="3 4">
    <name type="scientific">Limnovirga soli</name>
    <dbReference type="NCBI Taxonomy" id="2656915"/>
    <lineage>
        <taxon>Bacteria</taxon>
        <taxon>Pseudomonadati</taxon>
        <taxon>Bacteroidota</taxon>
        <taxon>Chitinophagia</taxon>
        <taxon>Chitinophagales</taxon>
        <taxon>Chitinophagaceae</taxon>
        <taxon>Limnovirga</taxon>
    </lineage>
</organism>
<name>A0A8J8FBE9_9BACT</name>
<dbReference type="InterPro" id="IPR001509">
    <property type="entry name" value="Epimerase_deHydtase"/>
</dbReference>
<comment type="similarity">
    <text evidence="1">Belongs to the NAD(P)-dependent epimerase/dehydratase family.</text>
</comment>